<feature type="domain" description="Histidine kinase" evidence="7">
    <location>
        <begin position="481"/>
        <end position="695"/>
    </location>
</feature>
<dbReference type="SUPFAM" id="SSF55781">
    <property type="entry name" value="GAF domain-like"/>
    <property type="match status" value="1"/>
</dbReference>
<dbReference type="InterPro" id="IPR029016">
    <property type="entry name" value="GAF-like_dom_sf"/>
</dbReference>
<organism evidence="10 11">
    <name type="scientific">Pedobacter antarcticus 4BY</name>
    <dbReference type="NCBI Taxonomy" id="1358423"/>
    <lineage>
        <taxon>Bacteria</taxon>
        <taxon>Pseudomonadati</taxon>
        <taxon>Bacteroidota</taxon>
        <taxon>Sphingobacteriia</taxon>
        <taxon>Sphingobacteriales</taxon>
        <taxon>Sphingobacteriaceae</taxon>
        <taxon>Pedobacter</taxon>
    </lineage>
</organism>
<dbReference type="OrthoDB" id="9813151at2"/>
<evidence type="ECO:0000256" key="6">
    <source>
        <dbReference type="SAM" id="Coils"/>
    </source>
</evidence>
<dbReference type="EC" id="2.7.13.3" evidence="2"/>
<reference evidence="10 11" key="1">
    <citation type="journal article" date="1992" name="Int. J. Syst. Bacteriol.">
        <title>Sphingobacterium antarcticus sp. nov. a Psychrotrophic Bacterium from the Soils of Schirmacher Oasis, Antarctica.</title>
        <authorList>
            <person name="Shivaji S."/>
            <person name="Ray M.K."/>
            <person name="Rao N.S."/>
            <person name="Saiserr L."/>
            <person name="Jagannadham M.V."/>
            <person name="Kumar G.S."/>
            <person name="Reddy G."/>
            <person name="Bhargava P.M."/>
        </authorList>
    </citation>
    <scope>NUCLEOTIDE SEQUENCE [LARGE SCALE GENOMIC DNA]</scope>
    <source>
        <strain evidence="10 11">4BY</strain>
    </source>
</reference>
<dbReference type="CDD" id="cd00130">
    <property type="entry name" value="PAS"/>
    <property type="match status" value="1"/>
</dbReference>
<comment type="catalytic activity">
    <reaction evidence="1">
        <text>ATP + protein L-histidine = ADP + protein N-phospho-L-histidine.</text>
        <dbReference type="EC" id="2.7.13.3"/>
    </reaction>
</comment>
<dbReference type="Proteomes" id="UP000028007">
    <property type="component" value="Unassembled WGS sequence"/>
</dbReference>
<evidence type="ECO:0000256" key="1">
    <source>
        <dbReference type="ARBA" id="ARBA00000085"/>
    </source>
</evidence>
<dbReference type="PRINTS" id="PR00344">
    <property type="entry name" value="BCTRLSENSOR"/>
</dbReference>
<protein>
    <recommendedName>
        <fullName evidence="2">histidine kinase</fullName>
        <ecNumber evidence="2">2.7.13.3</ecNumber>
    </recommendedName>
</protein>
<dbReference type="Pfam" id="PF02518">
    <property type="entry name" value="HATPase_c"/>
    <property type="match status" value="1"/>
</dbReference>
<feature type="domain" description="PAS" evidence="8">
    <location>
        <begin position="351"/>
        <end position="422"/>
    </location>
</feature>
<evidence type="ECO:0000259" key="8">
    <source>
        <dbReference type="PROSITE" id="PS50112"/>
    </source>
</evidence>
<dbReference type="InterPro" id="IPR013655">
    <property type="entry name" value="PAS_fold_3"/>
</dbReference>
<dbReference type="InterPro" id="IPR003018">
    <property type="entry name" value="GAF"/>
</dbReference>
<feature type="coiled-coil region" evidence="6">
    <location>
        <begin position="177"/>
        <end position="232"/>
    </location>
</feature>
<dbReference type="Pfam" id="PF01590">
    <property type="entry name" value="GAF"/>
    <property type="match status" value="1"/>
</dbReference>
<keyword evidence="5" id="KW-0418">Kinase</keyword>
<dbReference type="Gene3D" id="3.30.450.40">
    <property type="match status" value="1"/>
</dbReference>
<dbReference type="InterPro" id="IPR005467">
    <property type="entry name" value="His_kinase_dom"/>
</dbReference>
<dbReference type="InterPro" id="IPR004358">
    <property type="entry name" value="Sig_transdc_His_kin-like_C"/>
</dbReference>
<gene>
    <name evidence="10" type="ORF">N180_19205</name>
</gene>
<dbReference type="SMART" id="SM00065">
    <property type="entry name" value="GAF"/>
    <property type="match status" value="1"/>
</dbReference>
<comment type="caution">
    <text evidence="10">The sequence shown here is derived from an EMBL/GenBank/DDBJ whole genome shotgun (WGS) entry which is preliminary data.</text>
</comment>
<dbReference type="SMART" id="SM00387">
    <property type="entry name" value="HATPase_c"/>
    <property type="match status" value="1"/>
</dbReference>
<dbReference type="PANTHER" id="PTHR43304:SF1">
    <property type="entry name" value="PAC DOMAIN-CONTAINING PROTEIN"/>
    <property type="match status" value="1"/>
</dbReference>
<evidence type="ECO:0000313" key="11">
    <source>
        <dbReference type="Proteomes" id="UP000028007"/>
    </source>
</evidence>
<dbReference type="InterPro" id="IPR052162">
    <property type="entry name" value="Sensor_kinase/Photoreceptor"/>
</dbReference>
<accession>A0A081PDL0</accession>
<dbReference type="SUPFAM" id="SSF55874">
    <property type="entry name" value="ATPase domain of HSP90 chaperone/DNA topoisomerase II/histidine kinase"/>
    <property type="match status" value="1"/>
</dbReference>
<feature type="domain" description="PAC" evidence="9">
    <location>
        <begin position="425"/>
        <end position="477"/>
    </location>
</feature>
<keyword evidence="4" id="KW-0808">Transferase</keyword>
<dbReference type="InterPro" id="IPR035965">
    <property type="entry name" value="PAS-like_dom_sf"/>
</dbReference>
<dbReference type="InterPro" id="IPR036890">
    <property type="entry name" value="HATPase_C_sf"/>
</dbReference>
<dbReference type="NCBIfam" id="TIGR00229">
    <property type="entry name" value="sensory_box"/>
    <property type="match status" value="1"/>
</dbReference>
<dbReference type="SUPFAM" id="SSF47384">
    <property type="entry name" value="Homodimeric domain of signal transducing histidine kinase"/>
    <property type="match status" value="1"/>
</dbReference>
<dbReference type="PROSITE" id="PS50113">
    <property type="entry name" value="PAC"/>
    <property type="match status" value="1"/>
</dbReference>
<evidence type="ECO:0000259" key="7">
    <source>
        <dbReference type="PROSITE" id="PS50109"/>
    </source>
</evidence>
<dbReference type="GO" id="GO:0000155">
    <property type="term" value="F:phosphorelay sensor kinase activity"/>
    <property type="evidence" value="ECO:0007669"/>
    <property type="project" value="InterPro"/>
</dbReference>
<dbReference type="Gene3D" id="3.30.450.20">
    <property type="entry name" value="PAS domain"/>
    <property type="match status" value="2"/>
</dbReference>
<evidence type="ECO:0000256" key="5">
    <source>
        <dbReference type="ARBA" id="ARBA00022777"/>
    </source>
</evidence>
<dbReference type="InterPro" id="IPR003661">
    <property type="entry name" value="HisK_dim/P_dom"/>
</dbReference>
<dbReference type="InterPro" id="IPR036097">
    <property type="entry name" value="HisK_dim/P_sf"/>
</dbReference>
<proteinExistence type="predicted"/>
<evidence type="ECO:0000256" key="4">
    <source>
        <dbReference type="ARBA" id="ARBA00022679"/>
    </source>
</evidence>
<dbReference type="PROSITE" id="PS50109">
    <property type="entry name" value="HIS_KIN"/>
    <property type="match status" value="1"/>
</dbReference>
<dbReference type="Gene3D" id="3.30.565.10">
    <property type="entry name" value="Histidine kinase-like ATPase, C-terminal domain"/>
    <property type="match status" value="1"/>
</dbReference>
<name>A0A081PDL0_9SPHI</name>
<dbReference type="eggNOG" id="COG3829">
    <property type="taxonomic scope" value="Bacteria"/>
</dbReference>
<dbReference type="FunFam" id="3.30.565.10:FF:000006">
    <property type="entry name" value="Sensor histidine kinase WalK"/>
    <property type="match status" value="1"/>
</dbReference>
<keyword evidence="3" id="KW-0597">Phosphoprotein</keyword>
<sequence>MIENTFGMNIIPENDIERLAALQRYRIMDTPSEASFDNLAKLCAKIFNVPISLISLVDAERVFFKANIGMGTAKEANRGKSLCALAVLNTDITVFQDALKEPCLIANPNVAGNFGLRFYAGAPLITHDGFLIGTLCIIDKQPRSFSKQEEEILSGLATAVMDQIELRISALDEIQNHRETNLLLSEQQEELQVMNEELTSSNEELRLSQEELIVLNKNLAESESRFRNLIKESPTAIAILKGRELIIDCANDTILKMWDKDTAVLGKPLHLALPSIQEQTIYNFLDQVYLSGEPHYGNEARLSLPHGETLKEVYVNFTYQPIKGVAGGRDLMIVANEVTEQVIARKAAEDLSERLKIALDASKLGSTEVDLATGIMQSTDQFKANYGYTKEESFNYPDLFNTMIPEYRDGVKKLVQEAIDNNSVYSAEYPVKWRDGSIHWISARGRARYDINGKANRMVGMTADITESKLFEQRKDDFLSIASHELKTPVTSLKGALQLLDRIKEKPFTPMHIKLIEQANRSMDKMSVLVDDLLNMNRLTEGNLKLQKSTFTISEMLNLCCNHVRMEGKFELIVEGDKDLQVYADEHRIDQVVVNFVNNAVKYAADSEKIYLKIDKIDQYARISVKDQGPGIPAHVLPHLFDRYYRVNHDSQNYTGLGLGLYICSEIIKRHDGEIGVESEIGAGSTFWFTLPLFPNT</sequence>
<dbReference type="EMBL" id="JNFF01000106">
    <property type="protein sequence ID" value="KEQ28783.1"/>
    <property type="molecule type" value="Genomic_DNA"/>
</dbReference>
<evidence type="ECO:0000313" key="10">
    <source>
        <dbReference type="EMBL" id="KEQ28783.1"/>
    </source>
</evidence>
<evidence type="ECO:0000256" key="2">
    <source>
        <dbReference type="ARBA" id="ARBA00012438"/>
    </source>
</evidence>
<dbReference type="InterPro" id="IPR000014">
    <property type="entry name" value="PAS"/>
</dbReference>
<dbReference type="SUPFAM" id="SSF55785">
    <property type="entry name" value="PYP-like sensor domain (PAS domain)"/>
    <property type="match status" value="2"/>
</dbReference>
<dbReference type="InterPro" id="IPR003594">
    <property type="entry name" value="HATPase_dom"/>
</dbReference>
<dbReference type="SMART" id="SM00388">
    <property type="entry name" value="HisKA"/>
    <property type="match status" value="1"/>
</dbReference>
<keyword evidence="11" id="KW-1185">Reference proteome</keyword>
<dbReference type="PANTHER" id="PTHR43304">
    <property type="entry name" value="PHYTOCHROME-LIKE PROTEIN CPH1"/>
    <property type="match status" value="1"/>
</dbReference>
<dbReference type="Pfam" id="PF08447">
    <property type="entry name" value="PAS_3"/>
    <property type="match status" value="1"/>
</dbReference>
<dbReference type="SMART" id="SM00091">
    <property type="entry name" value="PAS"/>
    <property type="match status" value="2"/>
</dbReference>
<dbReference type="PROSITE" id="PS50112">
    <property type="entry name" value="PAS"/>
    <property type="match status" value="1"/>
</dbReference>
<dbReference type="Pfam" id="PF00512">
    <property type="entry name" value="HisKA"/>
    <property type="match status" value="1"/>
</dbReference>
<dbReference type="RefSeq" id="WP_070808224.1">
    <property type="nucleotide sequence ID" value="NZ_JNFF01000106.1"/>
</dbReference>
<dbReference type="Gene3D" id="1.10.287.130">
    <property type="match status" value="1"/>
</dbReference>
<keyword evidence="6" id="KW-0175">Coiled coil</keyword>
<dbReference type="AlphaFoldDB" id="A0A081PDL0"/>
<evidence type="ECO:0000259" key="9">
    <source>
        <dbReference type="PROSITE" id="PS50113"/>
    </source>
</evidence>
<dbReference type="CDD" id="cd00082">
    <property type="entry name" value="HisKA"/>
    <property type="match status" value="1"/>
</dbReference>
<evidence type="ECO:0000256" key="3">
    <source>
        <dbReference type="ARBA" id="ARBA00022553"/>
    </source>
</evidence>
<dbReference type="InterPro" id="IPR000700">
    <property type="entry name" value="PAS-assoc_C"/>
</dbReference>
<dbReference type="eggNOG" id="COG2203">
    <property type="taxonomic scope" value="Bacteria"/>
</dbReference>
<dbReference type="eggNOG" id="COG5002">
    <property type="taxonomic scope" value="Bacteria"/>
</dbReference>